<organism evidence="7 8">
    <name type="scientific">Planktothricoides raciborskii FACHB-1370</name>
    <dbReference type="NCBI Taxonomy" id="2949576"/>
    <lineage>
        <taxon>Bacteria</taxon>
        <taxon>Bacillati</taxon>
        <taxon>Cyanobacteriota</taxon>
        <taxon>Cyanophyceae</taxon>
        <taxon>Oscillatoriophycideae</taxon>
        <taxon>Oscillatoriales</taxon>
        <taxon>Oscillatoriaceae</taxon>
        <taxon>Planktothricoides</taxon>
    </lineage>
</organism>
<dbReference type="Gene3D" id="3.40.50.720">
    <property type="entry name" value="NAD(P)-binding Rossmann-like Domain"/>
    <property type="match status" value="1"/>
</dbReference>
<keyword evidence="5" id="KW-0119">Carbohydrate metabolism</keyword>
<name>A0ABR8EDT3_9CYAN</name>
<gene>
    <name evidence="7" type="ORF">H6G72_11660</name>
</gene>
<protein>
    <recommendedName>
        <fullName evidence="6">Glucose-6-phosphate dehydrogenase NAD-binding domain-containing protein</fullName>
    </recommendedName>
</protein>
<dbReference type="InterPro" id="IPR036291">
    <property type="entry name" value="NAD(P)-bd_dom_sf"/>
</dbReference>
<evidence type="ECO:0000256" key="2">
    <source>
        <dbReference type="ARBA" id="ARBA00022526"/>
    </source>
</evidence>
<evidence type="ECO:0000313" key="8">
    <source>
        <dbReference type="Proteomes" id="UP000641954"/>
    </source>
</evidence>
<keyword evidence="8" id="KW-1185">Reference proteome</keyword>
<dbReference type="EMBL" id="JACJSK010000013">
    <property type="protein sequence ID" value="MBD2544482.1"/>
    <property type="molecule type" value="Genomic_DNA"/>
</dbReference>
<reference evidence="7 8" key="1">
    <citation type="journal article" date="2020" name="ISME J.">
        <title>Comparative genomics reveals insights into cyanobacterial evolution and habitat adaptation.</title>
        <authorList>
            <person name="Chen M.Y."/>
            <person name="Teng W.K."/>
            <person name="Zhao L."/>
            <person name="Hu C.X."/>
            <person name="Zhou Y.K."/>
            <person name="Han B.P."/>
            <person name="Song L.R."/>
            <person name="Shu W.S."/>
        </authorList>
    </citation>
    <scope>NUCLEOTIDE SEQUENCE [LARGE SCALE GENOMIC DNA]</scope>
    <source>
        <strain evidence="7 8">FACHB-1370</strain>
    </source>
</reference>
<dbReference type="Pfam" id="PF00479">
    <property type="entry name" value="G6PD_N"/>
    <property type="match status" value="1"/>
</dbReference>
<dbReference type="RefSeq" id="WP_190878367.1">
    <property type="nucleotide sequence ID" value="NZ_JACJSK010000013.1"/>
</dbReference>
<evidence type="ECO:0000256" key="3">
    <source>
        <dbReference type="ARBA" id="ARBA00022857"/>
    </source>
</evidence>
<dbReference type="PANTHER" id="PTHR23429">
    <property type="entry name" value="GLUCOSE-6-PHOSPHATE 1-DEHYDROGENASE G6PD"/>
    <property type="match status" value="1"/>
</dbReference>
<evidence type="ECO:0000313" key="7">
    <source>
        <dbReference type="EMBL" id="MBD2544482.1"/>
    </source>
</evidence>
<keyword evidence="3" id="KW-0521">NADP</keyword>
<proteinExistence type="predicted"/>
<dbReference type="Proteomes" id="UP000641954">
    <property type="component" value="Unassembled WGS sequence"/>
</dbReference>
<dbReference type="PANTHER" id="PTHR23429:SF0">
    <property type="entry name" value="GLUCOSE-6-PHOSPHATE 1-DEHYDROGENASE"/>
    <property type="match status" value="1"/>
</dbReference>
<comment type="caution">
    <text evidence="7">The sequence shown here is derived from an EMBL/GenBank/DDBJ whole genome shotgun (WGS) entry which is preliminary data.</text>
</comment>
<evidence type="ECO:0000259" key="6">
    <source>
        <dbReference type="Pfam" id="PF00479"/>
    </source>
</evidence>
<evidence type="ECO:0000256" key="5">
    <source>
        <dbReference type="ARBA" id="ARBA00023277"/>
    </source>
</evidence>
<keyword evidence="2" id="KW-0313">Glucose metabolism</keyword>
<evidence type="ECO:0000256" key="1">
    <source>
        <dbReference type="ARBA" id="ARBA00004937"/>
    </source>
</evidence>
<keyword evidence="4" id="KW-0560">Oxidoreductase</keyword>
<comment type="pathway">
    <text evidence="1">Carbohydrate degradation; pentose phosphate pathway; D-ribulose 5-phosphate from D-glucose 6-phosphate (oxidative stage): step 1/3.</text>
</comment>
<dbReference type="SUPFAM" id="SSF51735">
    <property type="entry name" value="NAD(P)-binding Rossmann-fold domains"/>
    <property type="match status" value="1"/>
</dbReference>
<dbReference type="InterPro" id="IPR022674">
    <property type="entry name" value="G6P_DH_NAD-bd"/>
</dbReference>
<sequence>MDLDSIRINEPWVLVLYGITGDAVENMYSAGLAKAWQQKLVHPQTAIIGIAPQEWKGKKWTEADVKAHIRKGTGIKSDEEWAALGLEESIFFKPGDVNDSSSYPDLKAFLQKLDEERQTEGRRLFILSLPPQLLKTVILNLAENGMLDDPDKNIVFIDKPFGASYQGALELKELLESELIPAVA</sequence>
<evidence type="ECO:0000256" key="4">
    <source>
        <dbReference type="ARBA" id="ARBA00023002"/>
    </source>
</evidence>
<accession>A0ABR8EDT3</accession>
<feature type="domain" description="Glucose-6-phosphate dehydrogenase NAD-binding" evidence="6">
    <location>
        <begin position="15"/>
        <end position="177"/>
    </location>
</feature>
<dbReference type="InterPro" id="IPR001282">
    <property type="entry name" value="G6P_DH"/>
</dbReference>